<dbReference type="SMART" id="SM01150">
    <property type="entry name" value="DUF1338"/>
    <property type="match status" value="1"/>
</dbReference>
<proteinExistence type="inferred from homology"/>
<protein>
    <recommendedName>
        <fullName evidence="6">2-oxoadipate dioxygenase/decarboxylase</fullName>
        <ecNumber evidence="6">1.13.11.93</ecNumber>
    </recommendedName>
    <alternativeName>
        <fullName evidence="7">2-hydroxyglutarate synthase</fullName>
    </alternativeName>
</protein>
<sequence>MTQQVQALFDKIWQDYLTVTPSAKKIHQLLGSGGDVINDHVAYRTFNLPSIGLDKLAQHLTKLGYKACGDYHFEQKKLVAKHYEHPNDTMPKVFISELLVEEFSPEVQSIIHRLVDQMPADVASREDFLYSGTHWQVSYQDYQTLLAESEYAAWMAAWGYRANHFTVSINHLENFDDIHAVNQALKDAGFKLNSSGGEVKGDETVKLEQSSTLADKALVSFSDVEMEIPSCFYEFAKRYPMPDGKLYTGFVAASADKIFESTNAQ</sequence>
<evidence type="ECO:0000256" key="6">
    <source>
        <dbReference type="ARBA" id="ARBA00035023"/>
    </source>
</evidence>
<reference evidence="8 9" key="1">
    <citation type="submission" date="2016-10" db="EMBL/GenBank/DDBJ databases">
        <authorList>
            <person name="de Groot N.N."/>
        </authorList>
    </citation>
    <scope>NUCLEOTIDE SEQUENCE [LARGE SCALE GENOMIC DNA]</scope>
    <source>
        <strain evidence="8 9">DSM 19706</strain>
    </source>
</reference>
<evidence type="ECO:0000256" key="2">
    <source>
        <dbReference type="ARBA" id="ARBA00022964"/>
    </source>
</evidence>
<evidence type="ECO:0000256" key="4">
    <source>
        <dbReference type="ARBA" id="ARBA00023004"/>
    </source>
</evidence>
<dbReference type="PANTHER" id="PTHR31136">
    <property type="entry name" value="DUF1338 DOMAIN-CONTAINING PROTEIN"/>
    <property type="match status" value="1"/>
</dbReference>
<evidence type="ECO:0000256" key="7">
    <source>
        <dbReference type="ARBA" id="ARBA00035045"/>
    </source>
</evidence>
<name>A0A1I0H3I6_THASX</name>
<dbReference type="Gene3D" id="3.10.180.50">
    <property type="match status" value="1"/>
</dbReference>
<dbReference type="InterPro" id="IPR009770">
    <property type="entry name" value="HGLS"/>
</dbReference>
<evidence type="ECO:0000313" key="9">
    <source>
        <dbReference type="Proteomes" id="UP000199308"/>
    </source>
</evidence>
<gene>
    <name evidence="8" type="ORF">SAMN05660429_02641</name>
</gene>
<dbReference type="RefSeq" id="WP_093331414.1">
    <property type="nucleotide sequence ID" value="NZ_AP027363.1"/>
</dbReference>
<dbReference type="Pfam" id="PF07063">
    <property type="entry name" value="HGLS"/>
    <property type="match status" value="1"/>
</dbReference>
<dbReference type="STRING" id="349064.SAMN05660429_02641"/>
<dbReference type="PANTHER" id="PTHR31136:SF5">
    <property type="entry name" value="2-OXOADIPATE DIOXYGENASE_DECARBOXYLASE, CHLOROPLASTIC"/>
    <property type="match status" value="1"/>
</dbReference>
<keyword evidence="3" id="KW-0560">Oxidoreductase</keyword>
<dbReference type="Proteomes" id="UP000199308">
    <property type="component" value="Unassembled WGS sequence"/>
</dbReference>
<dbReference type="EMBL" id="FOHK01000014">
    <property type="protein sequence ID" value="SET77370.1"/>
    <property type="molecule type" value="Genomic_DNA"/>
</dbReference>
<evidence type="ECO:0000256" key="5">
    <source>
        <dbReference type="ARBA" id="ARBA00035013"/>
    </source>
</evidence>
<dbReference type="AlphaFoldDB" id="A0A1I0H3I6"/>
<accession>A0A1I0H3I6</accession>
<evidence type="ECO:0000256" key="3">
    <source>
        <dbReference type="ARBA" id="ARBA00023002"/>
    </source>
</evidence>
<keyword evidence="4" id="KW-0408">Iron</keyword>
<comment type="similarity">
    <text evidence="5">Belongs to the 2-oxoadipate dioxygenase/decarboxylase family.</text>
</comment>
<keyword evidence="9" id="KW-1185">Reference proteome</keyword>
<dbReference type="EC" id="1.13.11.93" evidence="6"/>
<dbReference type="GO" id="GO:0051213">
    <property type="term" value="F:dioxygenase activity"/>
    <property type="evidence" value="ECO:0007669"/>
    <property type="project" value="UniProtKB-KW"/>
</dbReference>
<dbReference type="OrthoDB" id="506370at2"/>
<evidence type="ECO:0000313" key="8">
    <source>
        <dbReference type="EMBL" id="SET77370.1"/>
    </source>
</evidence>
<organism evidence="8 9">
    <name type="scientific">Thalassotalea agarivorans</name>
    <name type="common">Thalassomonas agarivorans</name>
    <dbReference type="NCBI Taxonomy" id="349064"/>
    <lineage>
        <taxon>Bacteria</taxon>
        <taxon>Pseudomonadati</taxon>
        <taxon>Pseudomonadota</taxon>
        <taxon>Gammaproteobacteria</taxon>
        <taxon>Alteromonadales</taxon>
        <taxon>Colwelliaceae</taxon>
        <taxon>Thalassotalea</taxon>
    </lineage>
</organism>
<dbReference type="CDD" id="cd16350">
    <property type="entry name" value="VOC_like"/>
    <property type="match status" value="1"/>
</dbReference>
<comment type="cofactor">
    <cofactor evidence="1">
        <name>Fe(2+)</name>
        <dbReference type="ChEBI" id="CHEBI:29033"/>
    </cofactor>
</comment>
<evidence type="ECO:0000256" key="1">
    <source>
        <dbReference type="ARBA" id="ARBA00001954"/>
    </source>
</evidence>
<keyword evidence="2" id="KW-0223">Dioxygenase</keyword>